<comment type="caution">
    <text evidence="2">The sequence shown here is derived from an EMBL/GenBank/DDBJ whole genome shotgun (WGS) entry which is preliminary data.</text>
</comment>
<sequence length="100" mass="11437">MLRWIQMRMEELSVSSRKGHGDLMLAPDVEVEPSQEDNPVRPTESPSQGSDQLELLRDPSRESVQNWGIVDKLLACGRHQGKKKVYKVKWQDFKDNMGTG</sequence>
<accession>A0ABD3X6L4</accession>
<reference evidence="2 3" key="1">
    <citation type="submission" date="2024-11" db="EMBL/GenBank/DDBJ databases">
        <title>Chromosome-level genome assembly of the freshwater bivalve Anodonta woodiana.</title>
        <authorList>
            <person name="Chen X."/>
        </authorList>
    </citation>
    <scope>NUCLEOTIDE SEQUENCE [LARGE SCALE GENOMIC DNA]</scope>
    <source>
        <strain evidence="2">MN2024</strain>
        <tissue evidence="2">Gills</tissue>
    </source>
</reference>
<feature type="region of interest" description="Disordered" evidence="1">
    <location>
        <begin position="13"/>
        <end position="60"/>
    </location>
</feature>
<proteinExistence type="predicted"/>
<evidence type="ECO:0000313" key="2">
    <source>
        <dbReference type="EMBL" id="KAL3881246.1"/>
    </source>
</evidence>
<evidence type="ECO:0000313" key="3">
    <source>
        <dbReference type="Proteomes" id="UP001634394"/>
    </source>
</evidence>
<organism evidence="2 3">
    <name type="scientific">Sinanodonta woodiana</name>
    <name type="common">Chinese pond mussel</name>
    <name type="synonym">Anodonta woodiana</name>
    <dbReference type="NCBI Taxonomy" id="1069815"/>
    <lineage>
        <taxon>Eukaryota</taxon>
        <taxon>Metazoa</taxon>
        <taxon>Spiralia</taxon>
        <taxon>Lophotrochozoa</taxon>
        <taxon>Mollusca</taxon>
        <taxon>Bivalvia</taxon>
        <taxon>Autobranchia</taxon>
        <taxon>Heteroconchia</taxon>
        <taxon>Palaeoheterodonta</taxon>
        <taxon>Unionida</taxon>
        <taxon>Unionoidea</taxon>
        <taxon>Unionidae</taxon>
        <taxon>Unioninae</taxon>
        <taxon>Sinanodonta</taxon>
    </lineage>
</organism>
<gene>
    <name evidence="2" type="ORF">ACJMK2_027702</name>
</gene>
<dbReference type="EMBL" id="JBJQND010000003">
    <property type="protein sequence ID" value="KAL3881246.1"/>
    <property type="molecule type" value="Genomic_DNA"/>
</dbReference>
<dbReference type="Proteomes" id="UP001634394">
    <property type="component" value="Unassembled WGS sequence"/>
</dbReference>
<dbReference type="AlphaFoldDB" id="A0ABD3X6L4"/>
<keyword evidence="3" id="KW-1185">Reference proteome</keyword>
<name>A0ABD3X6L4_SINWO</name>
<protein>
    <submittedName>
        <fullName evidence="2">Uncharacterized protein</fullName>
    </submittedName>
</protein>
<evidence type="ECO:0000256" key="1">
    <source>
        <dbReference type="SAM" id="MobiDB-lite"/>
    </source>
</evidence>